<proteinExistence type="predicted"/>
<protein>
    <submittedName>
        <fullName evidence="2">Uncharacterized protein</fullName>
    </submittedName>
</protein>
<evidence type="ECO:0000256" key="1">
    <source>
        <dbReference type="SAM" id="MobiDB-lite"/>
    </source>
</evidence>
<keyword evidence="3" id="KW-1185">Reference proteome</keyword>
<accession>A0A182F4A8</accession>
<feature type="region of interest" description="Disordered" evidence="1">
    <location>
        <begin position="69"/>
        <end position="89"/>
    </location>
</feature>
<evidence type="ECO:0000313" key="2">
    <source>
        <dbReference type="EnsemblMetazoa" id="AALB001298-PA"/>
    </source>
</evidence>
<evidence type="ECO:0000313" key="3">
    <source>
        <dbReference type="Proteomes" id="UP000069272"/>
    </source>
</evidence>
<dbReference type="Proteomes" id="UP000069272">
    <property type="component" value="Chromosome 2L"/>
</dbReference>
<reference evidence="2 3" key="1">
    <citation type="journal article" date="2017" name="G3 (Bethesda)">
        <title>The Physical Genome Mapping of Anopheles albimanus Corrected Scaffold Misassemblies and Identified Interarm Rearrangements in Genus Anopheles.</title>
        <authorList>
            <person name="Artemov G.N."/>
            <person name="Peery A.N."/>
            <person name="Jiang X."/>
            <person name="Tu Z."/>
            <person name="Stegniy V.N."/>
            <person name="Sharakhova M.V."/>
            <person name="Sharakhov I.V."/>
        </authorList>
    </citation>
    <scope>NUCLEOTIDE SEQUENCE [LARGE SCALE GENOMIC DNA]</scope>
    <source>
        <strain evidence="2 3">ALBI9_A</strain>
    </source>
</reference>
<feature type="compositionally biased region" description="Polar residues" evidence="1">
    <location>
        <begin position="69"/>
        <end position="84"/>
    </location>
</feature>
<dbReference type="VEuPathDB" id="VectorBase:AALB001298"/>
<dbReference type="AlphaFoldDB" id="A0A182F4A8"/>
<reference evidence="2" key="2">
    <citation type="submission" date="2022-08" db="UniProtKB">
        <authorList>
            <consortium name="EnsemblMetazoa"/>
        </authorList>
    </citation>
    <scope>IDENTIFICATION</scope>
    <source>
        <strain evidence="2">STECLA/ALBI9_A</strain>
    </source>
</reference>
<name>A0A182F4A8_ANOAL</name>
<dbReference type="VEuPathDB" id="VectorBase:AALB20_030293"/>
<dbReference type="STRING" id="7167.A0A182F4A8"/>
<sequence length="333" mass="37447">MKESVKHNFADSSQNTVSTCTNELIDRLIMDEAYRMISNAARPMQPVFFPYPPPNIDHIKQHSRVAQVSERTNTTPSNALSTEMSETHADDCIPTEKPVVTNTSVTELSLSTPSTVGERSRVLLERSAEQVTRKLIDQLATMNKSNLKEMINNPGTKYETALKNHARNKLRAEIRRQLKNINLTANSRPDEEVGNVRPDESIDADKIPDALLHQIGQVLDFEFFNQPDPETEDADNDHTPIVMDISVVVDEVESKSKSLSVSDNVSNWSKSSHDFVNLLSDSDVGMDIRDFSDTAPAIPPVDANLNQRPYHPECYQKLFPRQKLLHTDPNPKC</sequence>
<organism evidence="2 3">
    <name type="scientific">Anopheles albimanus</name>
    <name type="common">New world malaria mosquito</name>
    <dbReference type="NCBI Taxonomy" id="7167"/>
    <lineage>
        <taxon>Eukaryota</taxon>
        <taxon>Metazoa</taxon>
        <taxon>Ecdysozoa</taxon>
        <taxon>Arthropoda</taxon>
        <taxon>Hexapoda</taxon>
        <taxon>Insecta</taxon>
        <taxon>Pterygota</taxon>
        <taxon>Neoptera</taxon>
        <taxon>Endopterygota</taxon>
        <taxon>Diptera</taxon>
        <taxon>Nematocera</taxon>
        <taxon>Culicoidea</taxon>
        <taxon>Culicidae</taxon>
        <taxon>Anophelinae</taxon>
        <taxon>Anopheles</taxon>
    </lineage>
</organism>
<dbReference type="EnsemblMetazoa" id="AALB001298-RA">
    <property type="protein sequence ID" value="AALB001298-PA"/>
    <property type="gene ID" value="AALB001298"/>
</dbReference>